<dbReference type="OMA" id="RNNYSQW"/>
<dbReference type="PANTHER" id="PTHR39767:SF2">
    <property type="entry name" value="CHROMOSOME UNDETERMINED SCAFFOLD_1, WHOLE GENOME SHOTGUN SEQUENCE"/>
    <property type="match status" value="1"/>
</dbReference>
<dbReference type="RefSeq" id="XP_001460448.1">
    <property type="nucleotide sequence ID" value="XM_001460411.1"/>
</dbReference>
<reference evidence="1 2" key="1">
    <citation type="journal article" date="2006" name="Nature">
        <title>Global trends of whole-genome duplications revealed by the ciliate Paramecium tetraurelia.</title>
        <authorList>
            <consortium name="Genoscope"/>
            <person name="Aury J.-M."/>
            <person name="Jaillon O."/>
            <person name="Duret L."/>
            <person name="Noel B."/>
            <person name="Jubin C."/>
            <person name="Porcel B.M."/>
            <person name="Segurens B."/>
            <person name="Daubin V."/>
            <person name="Anthouard V."/>
            <person name="Aiach N."/>
            <person name="Arnaiz O."/>
            <person name="Billaut A."/>
            <person name="Beisson J."/>
            <person name="Blanc I."/>
            <person name="Bouhouche K."/>
            <person name="Camara F."/>
            <person name="Duharcourt S."/>
            <person name="Guigo R."/>
            <person name="Gogendeau D."/>
            <person name="Katinka M."/>
            <person name="Keller A.-M."/>
            <person name="Kissmehl R."/>
            <person name="Klotz C."/>
            <person name="Koll F."/>
            <person name="Le Moue A."/>
            <person name="Lepere C."/>
            <person name="Malinsky S."/>
            <person name="Nowacki M."/>
            <person name="Nowak J.K."/>
            <person name="Plattner H."/>
            <person name="Poulain J."/>
            <person name="Ruiz F."/>
            <person name="Serrano V."/>
            <person name="Zagulski M."/>
            <person name="Dessen P."/>
            <person name="Betermier M."/>
            <person name="Weissenbach J."/>
            <person name="Scarpelli C."/>
            <person name="Schachter V."/>
            <person name="Sperling L."/>
            <person name="Meyer E."/>
            <person name="Cohen J."/>
            <person name="Wincker P."/>
        </authorList>
    </citation>
    <scope>NUCLEOTIDE SEQUENCE [LARGE SCALE GENOMIC DNA]</scope>
    <source>
        <strain evidence="1 2">Stock d4-2</strain>
    </source>
</reference>
<dbReference type="Proteomes" id="UP000000600">
    <property type="component" value="Unassembled WGS sequence"/>
</dbReference>
<dbReference type="GeneID" id="5046233"/>
<dbReference type="PANTHER" id="PTHR39767">
    <property type="entry name" value="CALCIUM/CALMODULIN-BINDING MEMBRANE PROTEIN PCM4-RELATED"/>
    <property type="match status" value="1"/>
</dbReference>
<evidence type="ECO:0000313" key="2">
    <source>
        <dbReference type="Proteomes" id="UP000000600"/>
    </source>
</evidence>
<keyword evidence="2" id="KW-1185">Reference proteome</keyword>
<accession>A0ECN4</accession>
<proteinExistence type="predicted"/>
<dbReference type="KEGG" id="ptm:GSPATT00003920001"/>
<dbReference type="EMBL" id="CT868671">
    <property type="protein sequence ID" value="CAK93051.1"/>
    <property type="molecule type" value="Genomic_DNA"/>
</dbReference>
<protein>
    <submittedName>
        <fullName evidence="1">Uncharacterized protein</fullName>
    </submittedName>
</protein>
<sequence length="547" mass="64314">MNNIFIFITLCLAKTQEQWDIVYQSFQDLNSMDESGWTVSNNYNGLLFTTCNGSRLFGGFNAFGYSTIVSKHFSLPPHYKINFTFEFWKIDFCQIDQVYFFLDYEEYWTNYPQLWSDPKYSQWLNDRNNYSQWLNDRNNYSQWQEEYELCKSKSGSGWYEETEILTGIFKHDSESLIFIIYSYVKGGWGFRDFTLSIVRCSSGCLYCSDNDYNNCYQWVGILSLRHESIDLDGWMQNDNIQPATSKCLNFDLLGGQPNLALNDRLEKIIQNLSPHYKIQINFQSWLFNYHWDYNFYFQQLVDDQIYYQTKFLLATFDFLCGPYNNSGSISNIAVTQPHSSSQCNISMRFTVSDSNGYWGIRAFNIYLAKCQNGCDECVGPLKTEFTVCSSGLVLYNNICTNSPPMLLSQISTSQIKDLQSDDRIPIEINLLEVDQQINTQGNFTLSVKNQYKFLTIQVYVRCHPKTRINSLFQSNKYQDSYQYSFFLNCQQAFNTVNYNLKYEQRIIKEQEMIINTSDTQCVIYQVIRVIDELPLFVKILEIIIEDF</sequence>
<dbReference type="InterPro" id="IPR009030">
    <property type="entry name" value="Growth_fac_rcpt_cys_sf"/>
</dbReference>
<evidence type="ECO:0000313" key="1">
    <source>
        <dbReference type="EMBL" id="CAK93051.1"/>
    </source>
</evidence>
<name>A0ECN4_PARTE</name>
<dbReference type="HOGENOM" id="CLU_527312_0_0_1"/>
<organism evidence="1 2">
    <name type="scientific">Paramecium tetraurelia</name>
    <dbReference type="NCBI Taxonomy" id="5888"/>
    <lineage>
        <taxon>Eukaryota</taxon>
        <taxon>Sar</taxon>
        <taxon>Alveolata</taxon>
        <taxon>Ciliophora</taxon>
        <taxon>Intramacronucleata</taxon>
        <taxon>Oligohymenophorea</taxon>
        <taxon>Peniculida</taxon>
        <taxon>Parameciidae</taxon>
        <taxon>Paramecium</taxon>
    </lineage>
</organism>
<dbReference type="SUPFAM" id="SSF57184">
    <property type="entry name" value="Growth factor receptor domain"/>
    <property type="match status" value="1"/>
</dbReference>
<gene>
    <name evidence="1" type="ORF">GSPATT00003920001</name>
</gene>
<dbReference type="AlphaFoldDB" id="A0ECN4"/>
<dbReference type="InParanoid" id="A0ECN4"/>